<keyword evidence="1" id="KW-0472">Membrane</keyword>
<feature type="transmembrane region" description="Helical" evidence="1">
    <location>
        <begin position="58"/>
        <end position="82"/>
    </location>
</feature>
<evidence type="ECO:0000313" key="3">
    <source>
        <dbReference type="Proteomes" id="UP000199518"/>
    </source>
</evidence>
<dbReference type="Proteomes" id="UP000199518">
    <property type="component" value="Unassembled WGS sequence"/>
</dbReference>
<accession>A0A1I3Q132</accession>
<sequence length="96" mass="10396">MDVVSGVDFARFGLSLVELGNALNMAGQGSTGNVVAAICSFFLPGLGQLVQGRPITALIHFVLTGLLWWVLLGWIVHIWSALDAAWYKPPYTTIHD</sequence>
<keyword evidence="1" id="KW-1133">Transmembrane helix</keyword>
<dbReference type="STRING" id="1576369.SAMN05421753_117108"/>
<dbReference type="EMBL" id="FOQD01000017">
    <property type="protein sequence ID" value="SFJ27543.1"/>
    <property type="molecule type" value="Genomic_DNA"/>
</dbReference>
<name>A0A1I3Q132_9PLAN</name>
<gene>
    <name evidence="2" type="ORF">SAMN05421753_117108</name>
</gene>
<evidence type="ECO:0000256" key="1">
    <source>
        <dbReference type="SAM" id="Phobius"/>
    </source>
</evidence>
<keyword evidence="3" id="KW-1185">Reference proteome</keyword>
<keyword evidence="1" id="KW-0812">Transmembrane</keyword>
<evidence type="ECO:0000313" key="2">
    <source>
        <dbReference type="EMBL" id="SFJ27543.1"/>
    </source>
</evidence>
<proteinExistence type="predicted"/>
<reference evidence="3" key="1">
    <citation type="submission" date="2016-10" db="EMBL/GenBank/DDBJ databases">
        <authorList>
            <person name="Varghese N."/>
            <person name="Submissions S."/>
        </authorList>
    </citation>
    <scope>NUCLEOTIDE SEQUENCE [LARGE SCALE GENOMIC DNA]</scope>
    <source>
        <strain evidence="3">DSM 26348</strain>
    </source>
</reference>
<protein>
    <submittedName>
        <fullName evidence="2">Uncharacterized protein</fullName>
    </submittedName>
</protein>
<dbReference type="AlphaFoldDB" id="A0A1I3Q132"/>
<organism evidence="2 3">
    <name type="scientific">Planctomicrobium piriforme</name>
    <dbReference type="NCBI Taxonomy" id="1576369"/>
    <lineage>
        <taxon>Bacteria</taxon>
        <taxon>Pseudomonadati</taxon>
        <taxon>Planctomycetota</taxon>
        <taxon>Planctomycetia</taxon>
        <taxon>Planctomycetales</taxon>
        <taxon>Planctomycetaceae</taxon>
        <taxon>Planctomicrobium</taxon>
    </lineage>
</organism>
<feature type="transmembrane region" description="Helical" evidence="1">
    <location>
        <begin position="25"/>
        <end position="46"/>
    </location>
</feature>